<dbReference type="Gene3D" id="3.30.160.60">
    <property type="entry name" value="Classic Zinc Finger"/>
    <property type="match status" value="4"/>
</dbReference>
<dbReference type="InterPro" id="IPR036236">
    <property type="entry name" value="Znf_C2H2_sf"/>
</dbReference>
<feature type="domain" description="C2H2-type" evidence="9">
    <location>
        <begin position="133"/>
        <end position="161"/>
    </location>
</feature>
<keyword evidence="2" id="KW-0479">Metal-binding</keyword>
<evidence type="ECO:0000259" key="9">
    <source>
        <dbReference type="PROSITE" id="PS50157"/>
    </source>
</evidence>
<feature type="domain" description="CXXC-type" evidence="10">
    <location>
        <begin position="1042"/>
        <end position="1084"/>
    </location>
</feature>
<evidence type="ECO:0000256" key="6">
    <source>
        <dbReference type="ARBA" id="ARBA00023242"/>
    </source>
</evidence>
<organism evidence="11 12">
    <name type="scientific">Xenoophorus captivus</name>
    <dbReference type="NCBI Taxonomy" id="1517983"/>
    <lineage>
        <taxon>Eukaryota</taxon>
        <taxon>Metazoa</taxon>
        <taxon>Chordata</taxon>
        <taxon>Craniata</taxon>
        <taxon>Vertebrata</taxon>
        <taxon>Euteleostomi</taxon>
        <taxon>Actinopterygii</taxon>
        <taxon>Neopterygii</taxon>
        <taxon>Teleostei</taxon>
        <taxon>Neoteleostei</taxon>
        <taxon>Acanthomorphata</taxon>
        <taxon>Ovalentaria</taxon>
        <taxon>Atherinomorphae</taxon>
        <taxon>Cyprinodontiformes</taxon>
        <taxon>Goodeidae</taxon>
        <taxon>Xenoophorus</taxon>
    </lineage>
</organism>
<dbReference type="Pfam" id="PF00096">
    <property type="entry name" value="zf-C2H2"/>
    <property type="match status" value="2"/>
</dbReference>
<reference evidence="11 12" key="1">
    <citation type="submission" date="2021-06" db="EMBL/GenBank/DDBJ databases">
        <authorList>
            <person name="Palmer J.M."/>
        </authorList>
    </citation>
    <scope>NUCLEOTIDE SEQUENCE [LARGE SCALE GENOMIC DNA]</scope>
    <source>
        <strain evidence="11 12">XC_2019</strain>
        <tissue evidence="11">Muscle</tissue>
    </source>
</reference>
<dbReference type="PANTHER" id="PTHR24376">
    <property type="entry name" value="ZINC FINGER PROTEIN"/>
    <property type="match status" value="1"/>
</dbReference>
<evidence type="ECO:0000256" key="5">
    <source>
        <dbReference type="ARBA" id="ARBA00022833"/>
    </source>
</evidence>
<dbReference type="EMBL" id="JAHRIN010076204">
    <property type="protein sequence ID" value="MEQ2217862.1"/>
    <property type="molecule type" value="Genomic_DNA"/>
</dbReference>
<feature type="region of interest" description="Disordered" evidence="8">
    <location>
        <begin position="759"/>
        <end position="807"/>
    </location>
</feature>
<name>A0ABV0SBC9_9TELE</name>
<keyword evidence="6" id="KW-0539">Nucleus</keyword>
<keyword evidence="12" id="KW-1185">Reference proteome</keyword>
<keyword evidence="3" id="KW-0677">Repeat</keyword>
<proteinExistence type="predicted"/>
<dbReference type="SUPFAM" id="SSF57667">
    <property type="entry name" value="beta-beta-alpha zinc fingers"/>
    <property type="match status" value="3"/>
</dbReference>
<dbReference type="Pfam" id="PF02008">
    <property type="entry name" value="zf-CXXC"/>
    <property type="match status" value="1"/>
</dbReference>
<evidence type="ECO:0000259" key="10">
    <source>
        <dbReference type="PROSITE" id="PS51058"/>
    </source>
</evidence>
<dbReference type="PROSITE" id="PS51058">
    <property type="entry name" value="ZF_CXXC"/>
    <property type="match status" value="1"/>
</dbReference>
<evidence type="ECO:0000256" key="3">
    <source>
        <dbReference type="ARBA" id="ARBA00022737"/>
    </source>
</evidence>
<feature type="region of interest" description="Disordered" evidence="8">
    <location>
        <begin position="562"/>
        <end position="582"/>
    </location>
</feature>
<feature type="region of interest" description="Disordered" evidence="8">
    <location>
        <begin position="692"/>
        <end position="716"/>
    </location>
</feature>
<evidence type="ECO:0000256" key="7">
    <source>
        <dbReference type="PROSITE-ProRule" id="PRU00509"/>
    </source>
</evidence>
<dbReference type="PROSITE" id="PS00028">
    <property type="entry name" value="ZINC_FINGER_C2H2_1"/>
    <property type="match status" value="3"/>
</dbReference>
<dbReference type="SMART" id="SM00355">
    <property type="entry name" value="ZnF_C2H2"/>
    <property type="match status" value="7"/>
</dbReference>
<accession>A0ABV0SBC9</accession>
<feature type="compositionally biased region" description="Low complexity" evidence="8">
    <location>
        <begin position="573"/>
        <end position="582"/>
    </location>
</feature>
<feature type="region of interest" description="Disordered" evidence="8">
    <location>
        <begin position="307"/>
        <end position="326"/>
    </location>
</feature>
<feature type="compositionally biased region" description="Polar residues" evidence="8">
    <location>
        <begin position="488"/>
        <end position="500"/>
    </location>
</feature>
<evidence type="ECO:0000256" key="1">
    <source>
        <dbReference type="ARBA" id="ARBA00004123"/>
    </source>
</evidence>
<feature type="domain" description="C2H2-type" evidence="9">
    <location>
        <begin position="76"/>
        <end position="103"/>
    </location>
</feature>
<keyword evidence="5" id="KW-0862">Zinc</keyword>
<feature type="domain" description="C2H2-type" evidence="9">
    <location>
        <begin position="105"/>
        <end position="132"/>
    </location>
</feature>
<gene>
    <name evidence="11" type="ORF">XENOCAPTIV_024729</name>
</gene>
<keyword evidence="4 7" id="KW-0863">Zinc-finger</keyword>
<feature type="compositionally biased region" description="Low complexity" evidence="8">
    <location>
        <begin position="788"/>
        <end position="804"/>
    </location>
</feature>
<evidence type="ECO:0000313" key="12">
    <source>
        <dbReference type="Proteomes" id="UP001434883"/>
    </source>
</evidence>
<evidence type="ECO:0000256" key="4">
    <source>
        <dbReference type="ARBA" id="ARBA00022771"/>
    </source>
</evidence>
<dbReference type="PROSITE" id="PS50157">
    <property type="entry name" value="ZINC_FINGER_C2H2_2"/>
    <property type="match status" value="4"/>
</dbReference>
<comment type="subcellular location">
    <subcellularLocation>
        <location evidence="1">Nucleus</location>
    </subcellularLocation>
</comment>
<evidence type="ECO:0000256" key="2">
    <source>
        <dbReference type="ARBA" id="ARBA00022723"/>
    </source>
</evidence>
<comment type="caution">
    <text evidence="11">The sequence shown here is derived from an EMBL/GenBank/DDBJ whole genome shotgun (WGS) entry which is preliminary data.</text>
</comment>
<feature type="region of interest" description="Disordered" evidence="8">
    <location>
        <begin position="835"/>
        <end position="854"/>
    </location>
</feature>
<protein>
    <submittedName>
        <fullName evidence="11">Uncharacterized protein</fullName>
    </submittedName>
</protein>
<dbReference type="PANTHER" id="PTHR24376:SF235">
    <property type="entry name" value="C2H2-TYPE DOMAIN-CONTAINING PROTEIN"/>
    <property type="match status" value="1"/>
</dbReference>
<dbReference type="Proteomes" id="UP001434883">
    <property type="component" value="Unassembled WGS sequence"/>
</dbReference>
<evidence type="ECO:0000313" key="11">
    <source>
        <dbReference type="EMBL" id="MEQ2217862.1"/>
    </source>
</evidence>
<dbReference type="InterPro" id="IPR013087">
    <property type="entry name" value="Znf_C2H2_type"/>
</dbReference>
<feature type="domain" description="C2H2-type" evidence="9">
    <location>
        <begin position="285"/>
        <end position="312"/>
    </location>
</feature>
<feature type="region of interest" description="Disordered" evidence="8">
    <location>
        <begin position="456"/>
        <end position="500"/>
    </location>
</feature>
<feature type="compositionally biased region" description="Polar residues" evidence="8">
    <location>
        <begin position="840"/>
        <end position="854"/>
    </location>
</feature>
<dbReference type="InterPro" id="IPR002857">
    <property type="entry name" value="Znf_CXXC"/>
</dbReference>
<evidence type="ECO:0000256" key="8">
    <source>
        <dbReference type="SAM" id="MobiDB-lite"/>
    </source>
</evidence>
<sequence length="1084" mass="120431">MEMVKIEQVIVGNEMKSSSAETKSDPVVSQQYYHHESLQCFHCLIVFRDLKSKERHIKRNHRDEYTHHLQQNNTLFMCYKCNSSFSTAEELSQHQPTHFTEEKPFACSLCQKRFSTFTELNKHTRKDCGERRYLCEDCGARFPLPFRLRKHRIAMHPEKKDAAEDGDTFQCCKCGVGYQTEEELLQHQEEFVNCDLRESQGKKRASEPTSSSEEVEVDKKIKQEEVTKGYEGCSDSTTVGTSSLELKIPCPEEDCDCTFSSVEGLRAHRKDQHGPRSLTAPISEYTCLTCGESFARESTLKAHQISHIKKEEVSPTSSNVERPRRRSLTHDAPISRLCIEQTHLTSRTAAVILCPRAVSVVVVNIMAASGGEISGLSTITGLSSQAPPARARFPGRPFSLRSRLRSEKRTRRGRLGSDSGELVAAGPRPVNIGLALSEDPYLLRLLGVAEKHGRRRDVGFDSSNSEEEEFTGFGSSRVCPPKPKITASKRSVSQAKPPQVSDQVLEAKPLIGKIIPKTPKPALIGKIVPRVPKEGQDVKESPVKEKELPKVVIKVQDKGPLTAKAKHAEKQTSARQSSTSSADIIGKAGEATLNQTTTKSVSDAKPHEKVSSISQAVVVAEKAHTAVRAEGEMLENSETSQAKGSGKLKSGFQIGHTWHSAQGGASSFTSFHEHQSMMRMVKGLGASPEAAAQTEQEVGRSLKGKAAETSVKRAHKRHRGRFLFGYRRKPSTEVSGNKRPKIGRVRTRHVFYTYVPESLPSVESTEQQAPHIEPSEETKPSSEQLSQGSNNTNTTVTSGRSSRVIKTPKRFLNEEIIPFPKGSLSTWLKSQQKDDAKPTLSLNESGYDGTSQPLDSFPTSVLDSSLLESKISSKPSPEASHVEIYKNLKKLTLKLAEKKKTQSGFQEDYTDQDDSLTFHHRKRRRPKIMMEEMDSPGVVRKVSVVVKADKDTTAAVTGDPSCDMLEVGGPSHRIGLSGANKRMLHLLKKAKVQLIKIDQQKQLKLSQGRAQWAVCQESIQRRRQKKGHKFRRRRILSQYLPGGVRSRRCGICKGCSIEGDCGECMNCLDKPKFGGPNTKKQCCM</sequence>